<accession>A0A3D9T0Z8</accession>
<dbReference type="OrthoDB" id="3483195at2"/>
<sequence length="126" mass="14366">MMNSDFCAEIIGHIDSDIRQIELRDGVGCSFRIQTLRTYTDEWGVLHNKPMWIPVITFDTTMTAKITRDFPRGSFVQIISRELRWNEPRQAKNGKYYNNVDFVIDAIESARNEVPADAGVIAGVTV</sequence>
<proteinExistence type="predicted"/>
<reference evidence="1 2" key="1">
    <citation type="submission" date="2018-08" db="EMBL/GenBank/DDBJ databases">
        <title>Sequencing the genomes of 1000 actinobacteria strains.</title>
        <authorList>
            <person name="Klenk H.-P."/>
        </authorList>
    </citation>
    <scope>NUCLEOTIDE SEQUENCE [LARGE SCALE GENOMIC DNA]</scope>
    <source>
        <strain evidence="1 2">DSM 43927</strain>
    </source>
</reference>
<dbReference type="Proteomes" id="UP000256661">
    <property type="component" value="Unassembled WGS sequence"/>
</dbReference>
<evidence type="ECO:0008006" key="3">
    <source>
        <dbReference type="Google" id="ProtNLM"/>
    </source>
</evidence>
<comment type="caution">
    <text evidence="1">The sequence shown here is derived from an EMBL/GenBank/DDBJ whole genome shotgun (WGS) entry which is preliminary data.</text>
</comment>
<dbReference type="RefSeq" id="WP_116025641.1">
    <property type="nucleotide sequence ID" value="NZ_QTTT01000001.1"/>
</dbReference>
<dbReference type="AlphaFoldDB" id="A0A3D9T0Z8"/>
<evidence type="ECO:0000313" key="1">
    <source>
        <dbReference type="EMBL" id="REF00491.1"/>
    </source>
</evidence>
<organism evidence="1 2">
    <name type="scientific">Thermomonospora umbrina</name>
    <dbReference type="NCBI Taxonomy" id="111806"/>
    <lineage>
        <taxon>Bacteria</taxon>
        <taxon>Bacillati</taxon>
        <taxon>Actinomycetota</taxon>
        <taxon>Actinomycetes</taxon>
        <taxon>Streptosporangiales</taxon>
        <taxon>Thermomonosporaceae</taxon>
        <taxon>Thermomonospora</taxon>
    </lineage>
</organism>
<protein>
    <recommendedName>
        <fullName evidence="3">Single-stranded DNA-binding protein</fullName>
    </recommendedName>
</protein>
<evidence type="ECO:0000313" key="2">
    <source>
        <dbReference type="Proteomes" id="UP000256661"/>
    </source>
</evidence>
<gene>
    <name evidence="1" type="ORF">DFJ69_6035</name>
</gene>
<keyword evidence="2" id="KW-1185">Reference proteome</keyword>
<dbReference type="EMBL" id="QTTT01000001">
    <property type="protein sequence ID" value="REF00491.1"/>
    <property type="molecule type" value="Genomic_DNA"/>
</dbReference>
<name>A0A3D9T0Z8_9ACTN</name>